<gene>
    <name evidence="1" type="ORF">WH91_17335</name>
</gene>
<dbReference type="RefSeq" id="WP_046172254.1">
    <property type="nucleotide sequence ID" value="NZ_FOMB01000011.1"/>
</dbReference>
<accession>A0ABR5DUU0</accession>
<organism evidence="1 2">
    <name type="scientific">Devosia psychrophila</name>
    <dbReference type="NCBI Taxonomy" id="728005"/>
    <lineage>
        <taxon>Bacteria</taxon>
        <taxon>Pseudomonadati</taxon>
        <taxon>Pseudomonadota</taxon>
        <taxon>Alphaproteobacteria</taxon>
        <taxon>Hyphomicrobiales</taxon>
        <taxon>Devosiaceae</taxon>
        <taxon>Devosia</taxon>
    </lineage>
</organism>
<comment type="caution">
    <text evidence="1">The sequence shown here is derived from an EMBL/GenBank/DDBJ whole genome shotgun (WGS) entry which is preliminary data.</text>
</comment>
<evidence type="ECO:0000313" key="1">
    <source>
        <dbReference type="EMBL" id="KKC31789.1"/>
    </source>
</evidence>
<dbReference type="Proteomes" id="UP000033519">
    <property type="component" value="Unassembled WGS sequence"/>
</dbReference>
<sequence>MTIGISFGCGDLPARAVFLDLMLARQRIVGASIKLLEIVSRESHVADNKPGAVEADGGSFFEGEAYCLGGGAEAFSSLGRRSMPVAAKKKLGASVEV</sequence>
<keyword evidence="2" id="KW-1185">Reference proteome</keyword>
<proteinExistence type="predicted"/>
<name>A0ABR5DUU0_9HYPH</name>
<dbReference type="EMBL" id="LAPV01000153">
    <property type="protein sequence ID" value="KKC31789.1"/>
    <property type="molecule type" value="Genomic_DNA"/>
</dbReference>
<reference evidence="1 2" key="1">
    <citation type="submission" date="2015-03" db="EMBL/GenBank/DDBJ databases">
        <authorList>
            <person name="Lepp D."/>
            <person name="Hassan Y.I."/>
            <person name="Li X.-Z."/>
            <person name="Zhou T."/>
        </authorList>
    </citation>
    <scope>NUCLEOTIDE SEQUENCE [LARGE SCALE GENOMIC DNA]</scope>
    <source>
        <strain evidence="1 2">Cr7-05</strain>
    </source>
</reference>
<protein>
    <submittedName>
        <fullName evidence="1">Uncharacterized protein</fullName>
    </submittedName>
</protein>
<evidence type="ECO:0000313" key="2">
    <source>
        <dbReference type="Proteomes" id="UP000033519"/>
    </source>
</evidence>